<accession>X1JFY0</accession>
<sequence>MTEVVITPFDNEISILHKWASYFKIPVRLILVTTQIQGVKDVTMYSSGISHINNMIDNENNLRSIYNSLKDKIETEDIVMAYTLLATAKNKTLDDVMTEINKLYIDIGDETVQDVNELKLVLADWRQKFADDFQYDMENLTELLEIHQQLDELDKTADPNFPKVLYSPIKVDKVTIKASPTLKSTGIAP</sequence>
<reference evidence="1" key="1">
    <citation type="journal article" date="2014" name="Front. Microbiol.">
        <title>High frequency of phylogenetically diverse reductive dehalogenase-homologous genes in deep subseafloor sedimentary metagenomes.</title>
        <authorList>
            <person name="Kawai M."/>
            <person name="Futagami T."/>
            <person name="Toyoda A."/>
            <person name="Takaki Y."/>
            <person name="Nishi S."/>
            <person name="Hori S."/>
            <person name="Arai W."/>
            <person name="Tsubouchi T."/>
            <person name="Morono Y."/>
            <person name="Uchiyama I."/>
            <person name="Ito T."/>
            <person name="Fujiyama A."/>
            <person name="Inagaki F."/>
            <person name="Takami H."/>
        </authorList>
    </citation>
    <scope>NUCLEOTIDE SEQUENCE</scope>
    <source>
        <strain evidence="1">Expedition CK06-06</strain>
    </source>
</reference>
<dbReference type="EMBL" id="BARU01040696">
    <property type="protein sequence ID" value="GAH80420.1"/>
    <property type="molecule type" value="Genomic_DNA"/>
</dbReference>
<organism evidence="1">
    <name type="scientific">marine sediment metagenome</name>
    <dbReference type="NCBI Taxonomy" id="412755"/>
    <lineage>
        <taxon>unclassified sequences</taxon>
        <taxon>metagenomes</taxon>
        <taxon>ecological metagenomes</taxon>
    </lineage>
</organism>
<dbReference type="AlphaFoldDB" id="X1JFY0"/>
<evidence type="ECO:0000313" key="1">
    <source>
        <dbReference type="EMBL" id="GAH80420.1"/>
    </source>
</evidence>
<gene>
    <name evidence="1" type="ORF">S03H2_62877</name>
</gene>
<protein>
    <submittedName>
        <fullName evidence="1">Uncharacterized protein</fullName>
    </submittedName>
</protein>
<feature type="non-terminal residue" evidence="1">
    <location>
        <position position="189"/>
    </location>
</feature>
<name>X1JFY0_9ZZZZ</name>
<proteinExistence type="predicted"/>
<comment type="caution">
    <text evidence="1">The sequence shown here is derived from an EMBL/GenBank/DDBJ whole genome shotgun (WGS) entry which is preliminary data.</text>
</comment>